<keyword evidence="1" id="KW-0732">Signal</keyword>
<dbReference type="InterPro" id="IPR052755">
    <property type="entry name" value="Lysozyme_Inhibitor_LprI"/>
</dbReference>
<dbReference type="Proteomes" id="UP001555786">
    <property type="component" value="Unassembled WGS sequence"/>
</dbReference>
<keyword evidence="4" id="KW-1185">Reference proteome</keyword>
<dbReference type="RefSeq" id="WP_367623841.1">
    <property type="nucleotide sequence ID" value="NZ_JBFNQD010000002.1"/>
</dbReference>
<name>A0ABV3PJZ6_9HYPH</name>
<dbReference type="EMBL" id="JBFNQD010000002">
    <property type="protein sequence ID" value="MEW9305962.1"/>
    <property type="molecule type" value="Genomic_DNA"/>
</dbReference>
<dbReference type="Pfam" id="PF07007">
    <property type="entry name" value="LprI"/>
    <property type="match status" value="2"/>
</dbReference>
<feature type="domain" description="Lysozyme inhibitor LprI-like N-terminal" evidence="2">
    <location>
        <begin position="270"/>
        <end position="350"/>
    </location>
</feature>
<feature type="signal peptide" evidence="1">
    <location>
        <begin position="1"/>
        <end position="21"/>
    </location>
</feature>
<dbReference type="InterPro" id="IPR009739">
    <property type="entry name" value="LprI-like_N"/>
</dbReference>
<evidence type="ECO:0000256" key="1">
    <source>
        <dbReference type="SAM" id="SignalP"/>
    </source>
</evidence>
<feature type="domain" description="Lysozyme inhibitor LprI-like N-terminal" evidence="2">
    <location>
        <begin position="146"/>
        <end position="205"/>
    </location>
</feature>
<accession>A0ABV3PJZ6</accession>
<feature type="chain" id="PRO_5045925272" evidence="1">
    <location>
        <begin position="22"/>
        <end position="382"/>
    </location>
</feature>
<reference evidence="3 4" key="1">
    <citation type="submission" date="2024-07" db="EMBL/GenBank/DDBJ databases">
        <title>Description of Labrys sedimenti sp. nov., isolated from a diclofenac-degrading enrichment culture.</title>
        <authorList>
            <person name="Tancsics A."/>
            <person name="Csepanyi A."/>
        </authorList>
    </citation>
    <scope>NUCLEOTIDE SEQUENCE [LARGE SCALE GENOMIC DNA]</scope>
    <source>
        <strain evidence="3 4">LMG 23578</strain>
    </source>
</reference>
<dbReference type="Gene3D" id="1.20.1270.180">
    <property type="match status" value="2"/>
</dbReference>
<evidence type="ECO:0000259" key="2">
    <source>
        <dbReference type="Pfam" id="PF07007"/>
    </source>
</evidence>
<sequence>MRYFGFLILSILLVAAQPALGQDNSCAKPGESGIEGLENLLREQKSCKAATALLRECRWGSSADTSFSAIVVSICEKEFYPQLSKADQIDYGDRMQLCAYRYAGQQGTLYMSMAATCQSEVAARFADPNTAREPLGRASFNCGEAVTALEKAICSDRKLGQADLVLAQSYREAVASLKADPETRGALIADQRRWLDRVARKCDLVDGSRPFSAKSLVSAKSLACARGAFEKRFALLDGCGEAGISIDCLAETADGAADAADPGLRASFDCDKPSTPLEIAICADTDLGQADIRLAAIYENARKTVAGEPDRKLLVESQRRWLAFVQGTCPLGAVGGIPPVLGRACVRSAFELRGKQLTACLSKPDIERKACLDDFRILEDKK</sequence>
<evidence type="ECO:0000313" key="4">
    <source>
        <dbReference type="Proteomes" id="UP001555786"/>
    </source>
</evidence>
<dbReference type="PANTHER" id="PTHR37549">
    <property type="entry name" value="LIPOPROTEIN LPRI"/>
    <property type="match status" value="1"/>
</dbReference>
<evidence type="ECO:0000313" key="3">
    <source>
        <dbReference type="EMBL" id="MEW9305962.1"/>
    </source>
</evidence>
<proteinExistence type="predicted"/>
<comment type="caution">
    <text evidence="3">The sequence shown here is derived from an EMBL/GenBank/DDBJ whole genome shotgun (WGS) entry which is preliminary data.</text>
</comment>
<organism evidence="3 4">
    <name type="scientific">Labrys neptuniae</name>
    <dbReference type="NCBI Taxonomy" id="376174"/>
    <lineage>
        <taxon>Bacteria</taxon>
        <taxon>Pseudomonadati</taxon>
        <taxon>Pseudomonadota</taxon>
        <taxon>Alphaproteobacteria</taxon>
        <taxon>Hyphomicrobiales</taxon>
        <taxon>Xanthobacteraceae</taxon>
        <taxon>Labrys</taxon>
    </lineage>
</organism>
<gene>
    <name evidence="3" type="ORF">ABXS05_10470</name>
</gene>
<protein>
    <submittedName>
        <fullName evidence="3">Lysozyme inhibitor LprI family protein</fullName>
    </submittedName>
</protein>
<dbReference type="PANTHER" id="PTHR37549:SF1">
    <property type="entry name" value="LIPOPROTEIN LPRI"/>
    <property type="match status" value="1"/>
</dbReference>